<dbReference type="KEGG" id="ovi:T265_00710"/>
<feature type="region of interest" description="Disordered" evidence="5">
    <location>
        <begin position="1"/>
        <end position="25"/>
    </location>
</feature>
<feature type="transmembrane region" description="Helical" evidence="4">
    <location>
        <begin position="165"/>
        <end position="188"/>
    </location>
</feature>
<feature type="transmembrane region" description="Helical" evidence="4">
    <location>
        <begin position="194"/>
        <end position="213"/>
    </location>
</feature>
<evidence type="ECO:0000256" key="5">
    <source>
        <dbReference type="SAM" id="MobiDB-lite"/>
    </source>
</evidence>
<dbReference type="RefSeq" id="XP_009162823.1">
    <property type="nucleotide sequence ID" value="XM_009164559.1"/>
</dbReference>
<dbReference type="GO" id="GO:0016020">
    <property type="term" value="C:membrane"/>
    <property type="evidence" value="ECO:0007669"/>
    <property type="project" value="UniProtKB-SubCell"/>
</dbReference>
<dbReference type="GeneID" id="20314898"/>
<organism evidence="6 7">
    <name type="scientific">Opisthorchis viverrini</name>
    <name type="common">Southeast Asian liver fluke</name>
    <dbReference type="NCBI Taxonomy" id="6198"/>
    <lineage>
        <taxon>Eukaryota</taxon>
        <taxon>Metazoa</taxon>
        <taxon>Spiralia</taxon>
        <taxon>Lophotrochozoa</taxon>
        <taxon>Platyhelminthes</taxon>
        <taxon>Trematoda</taxon>
        <taxon>Digenea</taxon>
        <taxon>Opisthorchiida</taxon>
        <taxon>Opisthorchiata</taxon>
        <taxon>Opisthorchiidae</taxon>
        <taxon>Opisthorchis</taxon>
    </lineage>
</organism>
<keyword evidence="7" id="KW-1185">Reference proteome</keyword>
<keyword evidence="4" id="KW-0813">Transport</keyword>
<evidence type="ECO:0000313" key="7">
    <source>
        <dbReference type="Proteomes" id="UP000054324"/>
    </source>
</evidence>
<comment type="similarity">
    <text evidence="4">Belongs to the copper transporter (Ctr) (TC 1.A.56) family. SLC31A subfamily.</text>
</comment>
<keyword evidence="3 4" id="KW-0472">Membrane</keyword>
<feature type="compositionally biased region" description="Basic and acidic residues" evidence="5">
    <location>
        <begin position="1"/>
        <end position="16"/>
    </location>
</feature>
<dbReference type="PANTHER" id="PTHR12483">
    <property type="entry name" value="SOLUTE CARRIER FAMILY 31 COPPER TRANSPORTERS"/>
    <property type="match status" value="1"/>
</dbReference>
<reference evidence="6 7" key="1">
    <citation type="submission" date="2013-11" db="EMBL/GenBank/DDBJ databases">
        <title>Opisthorchis viverrini - life in the bile duct.</title>
        <authorList>
            <person name="Young N.D."/>
            <person name="Nagarajan N."/>
            <person name="Lin S.J."/>
            <person name="Korhonen P.K."/>
            <person name="Jex A.R."/>
            <person name="Hall R.S."/>
            <person name="Safavi-Hemami H."/>
            <person name="Kaewkong W."/>
            <person name="Bertrand D."/>
            <person name="Gao S."/>
            <person name="Seet Q."/>
            <person name="Wongkham S."/>
            <person name="Teh B.T."/>
            <person name="Wongkham C."/>
            <person name="Intapan P.M."/>
            <person name="Maleewong W."/>
            <person name="Yang X."/>
            <person name="Hu M."/>
            <person name="Wang Z."/>
            <person name="Hofmann A."/>
            <person name="Sternberg P.W."/>
            <person name="Tan P."/>
            <person name="Wang J."/>
            <person name="Gasser R.B."/>
        </authorList>
    </citation>
    <scope>NUCLEOTIDE SEQUENCE [LARGE SCALE GENOMIC DNA]</scope>
</reference>
<dbReference type="Proteomes" id="UP000054324">
    <property type="component" value="Unassembled WGS sequence"/>
</dbReference>
<dbReference type="GO" id="GO:0005375">
    <property type="term" value="F:copper ion transmembrane transporter activity"/>
    <property type="evidence" value="ECO:0007669"/>
    <property type="project" value="UniProtKB-UniRule"/>
</dbReference>
<dbReference type="Pfam" id="PF04145">
    <property type="entry name" value="Ctr"/>
    <property type="match status" value="1"/>
</dbReference>
<dbReference type="EMBL" id="KL596625">
    <property type="protein sequence ID" value="KER33394.1"/>
    <property type="molecule type" value="Genomic_DNA"/>
</dbReference>
<evidence type="ECO:0000256" key="4">
    <source>
        <dbReference type="RuleBase" id="RU367022"/>
    </source>
</evidence>
<sequence>MDLHAHHNAHMSEGRAHSTTGVDPHAQHKMSMIGSHSMSMNHGMKMYFNTDAPFYLLFEPWYIDTPGKLVGAFIGIFILASFYECCAALREKLLLKAACRDRCPTVVDDSNTTPLAGPSCPSCPVSSNDTTKGLVEPGNAGESSHSRLLITLRLRQFDKRPPVKLFDGLHMVQTLLHLIHMFIAYMLMLVVMTYNVYMLVAVISGFTLGYFAFARQRPLLLRSHTCCH</sequence>
<keyword evidence="1 4" id="KW-0812">Transmembrane</keyword>
<keyword evidence="2 4" id="KW-1133">Transmembrane helix</keyword>
<feature type="transmembrane region" description="Helical" evidence="4">
    <location>
        <begin position="69"/>
        <end position="89"/>
    </location>
</feature>
<evidence type="ECO:0000256" key="3">
    <source>
        <dbReference type="ARBA" id="ARBA00023136"/>
    </source>
</evidence>
<dbReference type="OrthoDB" id="161814at2759"/>
<proteinExistence type="inferred from homology"/>
<dbReference type="InterPro" id="IPR007274">
    <property type="entry name" value="Cop_transporter"/>
</dbReference>
<dbReference type="CTD" id="20314898"/>
<evidence type="ECO:0000256" key="1">
    <source>
        <dbReference type="ARBA" id="ARBA00022692"/>
    </source>
</evidence>
<dbReference type="AlphaFoldDB" id="A0A075AJH5"/>
<protein>
    <recommendedName>
        <fullName evidence="4">Copper transport protein</fullName>
    </recommendedName>
</protein>
<comment type="subcellular location">
    <subcellularLocation>
        <location evidence="4">Membrane</location>
        <topology evidence="4">Multi-pass membrane protein</topology>
    </subcellularLocation>
</comment>
<gene>
    <name evidence="6" type="ORF">T265_00710</name>
</gene>
<evidence type="ECO:0000313" key="6">
    <source>
        <dbReference type="EMBL" id="KER33394.1"/>
    </source>
</evidence>
<name>A0A075AJH5_OPIVI</name>
<keyword evidence="4" id="KW-0187">Copper transport</keyword>
<keyword evidence="4" id="KW-0186">Copper</keyword>
<keyword evidence="4" id="KW-0406">Ion transport</keyword>
<accession>A0A075AJH5</accession>
<dbReference type="STRING" id="6198.A0A075AJH5"/>
<evidence type="ECO:0000256" key="2">
    <source>
        <dbReference type="ARBA" id="ARBA00022989"/>
    </source>
</evidence>
<dbReference type="PANTHER" id="PTHR12483:SF115">
    <property type="entry name" value="COPPER TRANSPORT PROTEIN"/>
    <property type="match status" value="1"/>
</dbReference>